<dbReference type="InterPro" id="IPR003958">
    <property type="entry name" value="CBFA_NFYB_domain"/>
</dbReference>
<feature type="domain" description="Transcription factor CBF/NF-Y/archaeal histone" evidence="5">
    <location>
        <begin position="9"/>
        <end position="73"/>
    </location>
</feature>
<evidence type="ECO:0000259" key="5">
    <source>
        <dbReference type="Pfam" id="PF00808"/>
    </source>
</evidence>
<dbReference type="Pfam" id="PF00808">
    <property type="entry name" value="CBFD_NFYB_HMF"/>
    <property type="match status" value="1"/>
</dbReference>
<evidence type="ECO:0000313" key="6">
    <source>
        <dbReference type="EMBL" id="BET02346.1"/>
    </source>
</evidence>
<dbReference type="InterPro" id="IPR051377">
    <property type="entry name" value="DNA_Pol-Epsilon_Subunit"/>
</dbReference>
<feature type="region of interest" description="Disordered" evidence="4">
    <location>
        <begin position="96"/>
        <end position="138"/>
    </location>
</feature>
<evidence type="ECO:0000313" key="7">
    <source>
        <dbReference type="Proteomes" id="UP001307889"/>
    </source>
</evidence>
<evidence type="ECO:0000256" key="3">
    <source>
        <dbReference type="ARBA" id="ARBA00039793"/>
    </source>
</evidence>
<evidence type="ECO:0000256" key="2">
    <source>
        <dbReference type="ARBA" id="ARBA00023242"/>
    </source>
</evidence>
<dbReference type="InterPro" id="IPR009072">
    <property type="entry name" value="Histone-fold"/>
</dbReference>
<reference evidence="6 7" key="1">
    <citation type="submission" date="2023-09" db="EMBL/GenBank/DDBJ databases">
        <title>Nesidiocoris tenuis whole genome shotgun sequence.</title>
        <authorList>
            <person name="Shibata T."/>
            <person name="Shimoda M."/>
            <person name="Kobayashi T."/>
            <person name="Uehara T."/>
        </authorList>
    </citation>
    <scope>NUCLEOTIDE SEQUENCE [LARGE SCALE GENOMIC DNA]</scope>
    <source>
        <strain evidence="6 7">Japan</strain>
    </source>
</reference>
<accession>A0ABN7BGK9</accession>
<dbReference type="PANTHER" id="PTHR46172">
    <property type="entry name" value="DNA POLYMERASE EPSILON SUBUNIT 3"/>
    <property type="match status" value="1"/>
</dbReference>
<sequence length="138" mass="15229">MAEKVEDLNLPLSVITRIVKDSLPNGTNVSKEARTALARAASVFILYITSTANDIATKSSRKTINTNDVLKALEETEFDEFMEPLSASITEFRKNAQEKKNRLSTGKKSLENGDGKADTSSKSVEEIEDDDEEEEENA</sequence>
<organism evidence="6 7">
    <name type="scientific">Nesidiocoris tenuis</name>
    <dbReference type="NCBI Taxonomy" id="355587"/>
    <lineage>
        <taxon>Eukaryota</taxon>
        <taxon>Metazoa</taxon>
        <taxon>Ecdysozoa</taxon>
        <taxon>Arthropoda</taxon>
        <taxon>Hexapoda</taxon>
        <taxon>Insecta</taxon>
        <taxon>Pterygota</taxon>
        <taxon>Neoptera</taxon>
        <taxon>Paraneoptera</taxon>
        <taxon>Hemiptera</taxon>
        <taxon>Heteroptera</taxon>
        <taxon>Panheteroptera</taxon>
        <taxon>Cimicomorpha</taxon>
        <taxon>Miridae</taxon>
        <taxon>Dicyphina</taxon>
        <taxon>Nesidiocoris</taxon>
    </lineage>
</organism>
<feature type="compositionally biased region" description="Basic and acidic residues" evidence="4">
    <location>
        <begin position="108"/>
        <end position="125"/>
    </location>
</feature>
<dbReference type="PANTHER" id="PTHR46172:SF1">
    <property type="entry name" value="DNA POLYMERASE EPSILON SUBUNIT 3"/>
    <property type="match status" value="1"/>
</dbReference>
<dbReference type="EMBL" id="AP028922">
    <property type="protein sequence ID" value="BET02346.1"/>
    <property type="molecule type" value="Genomic_DNA"/>
</dbReference>
<dbReference type="CDD" id="cd22928">
    <property type="entry name" value="HFD_POLE3_DPB4"/>
    <property type="match status" value="1"/>
</dbReference>
<dbReference type="Gene3D" id="1.10.20.10">
    <property type="entry name" value="Histone, subunit A"/>
    <property type="match status" value="1"/>
</dbReference>
<gene>
    <name evidence="6" type="ORF">NTJ_15164</name>
</gene>
<proteinExistence type="predicted"/>
<keyword evidence="2" id="KW-0539">Nucleus</keyword>
<comment type="subcellular location">
    <subcellularLocation>
        <location evidence="1">Nucleus</location>
    </subcellularLocation>
</comment>
<dbReference type="SUPFAM" id="SSF47113">
    <property type="entry name" value="Histone-fold"/>
    <property type="match status" value="1"/>
</dbReference>
<protein>
    <recommendedName>
        <fullName evidence="3">DNA polymerase epsilon subunit 3</fullName>
    </recommendedName>
</protein>
<feature type="compositionally biased region" description="Acidic residues" evidence="4">
    <location>
        <begin position="126"/>
        <end position="138"/>
    </location>
</feature>
<keyword evidence="7" id="KW-1185">Reference proteome</keyword>
<name>A0ABN7BGK9_9HEMI</name>
<evidence type="ECO:0000256" key="4">
    <source>
        <dbReference type="SAM" id="MobiDB-lite"/>
    </source>
</evidence>
<evidence type="ECO:0000256" key="1">
    <source>
        <dbReference type="ARBA" id="ARBA00004123"/>
    </source>
</evidence>
<dbReference type="Proteomes" id="UP001307889">
    <property type="component" value="Chromosome 14"/>
</dbReference>